<feature type="region of interest" description="Disordered" evidence="5">
    <location>
        <begin position="1"/>
        <end position="67"/>
    </location>
</feature>
<dbReference type="OrthoDB" id="10616544at2759"/>
<feature type="compositionally biased region" description="Polar residues" evidence="5">
    <location>
        <begin position="261"/>
        <end position="275"/>
    </location>
</feature>
<name>A0A4P9Z2D3_9FUNG</name>
<keyword evidence="3" id="KW-0862">Zinc</keyword>
<dbReference type="PROSITE" id="PS00518">
    <property type="entry name" value="ZF_RING_1"/>
    <property type="match status" value="1"/>
</dbReference>
<evidence type="ECO:0000256" key="2">
    <source>
        <dbReference type="ARBA" id="ARBA00022771"/>
    </source>
</evidence>
<evidence type="ECO:0000256" key="5">
    <source>
        <dbReference type="SAM" id="MobiDB-lite"/>
    </source>
</evidence>
<dbReference type="PROSITE" id="PS50089">
    <property type="entry name" value="ZF_RING_2"/>
    <property type="match status" value="1"/>
</dbReference>
<dbReference type="Proteomes" id="UP000278143">
    <property type="component" value="Unassembled WGS sequence"/>
</dbReference>
<evidence type="ECO:0000259" key="6">
    <source>
        <dbReference type="PROSITE" id="PS50089"/>
    </source>
</evidence>
<evidence type="ECO:0000256" key="4">
    <source>
        <dbReference type="PROSITE-ProRule" id="PRU00175"/>
    </source>
</evidence>
<feature type="domain" description="RING-type" evidence="6">
    <location>
        <begin position="459"/>
        <end position="511"/>
    </location>
</feature>
<feature type="compositionally biased region" description="Polar residues" evidence="5">
    <location>
        <begin position="1"/>
        <end position="33"/>
    </location>
</feature>
<gene>
    <name evidence="7" type="ORF">SYNPS1DRAFT_27641</name>
</gene>
<keyword evidence="8" id="KW-1185">Reference proteome</keyword>
<evidence type="ECO:0000313" key="8">
    <source>
        <dbReference type="Proteomes" id="UP000278143"/>
    </source>
</evidence>
<proteinExistence type="predicted"/>
<keyword evidence="1" id="KW-0479">Metal-binding</keyword>
<dbReference type="GO" id="GO:0008270">
    <property type="term" value="F:zinc ion binding"/>
    <property type="evidence" value="ECO:0007669"/>
    <property type="project" value="UniProtKB-KW"/>
</dbReference>
<feature type="region of interest" description="Disordered" evidence="5">
    <location>
        <begin position="402"/>
        <end position="436"/>
    </location>
</feature>
<dbReference type="SUPFAM" id="SSF57850">
    <property type="entry name" value="RING/U-box"/>
    <property type="match status" value="1"/>
</dbReference>
<dbReference type="EMBL" id="KZ989359">
    <property type="protein sequence ID" value="RKP26687.1"/>
    <property type="molecule type" value="Genomic_DNA"/>
</dbReference>
<keyword evidence="2 4" id="KW-0863">Zinc-finger</keyword>
<feature type="compositionally biased region" description="Polar residues" evidence="5">
    <location>
        <begin position="111"/>
        <end position="122"/>
    </location>
</feature>
<feature type="compositionally biased region" description="Polar residues" evidence="5">
    <location>
        <begin position="284"/>
        <end position="297"/>
    </location>
</feature>
<dbReference type="InterPro" id="IPR001841">
    <property type="entry name" value="Znf_RING"/>
</dbReference>
<evidence type="ECO:0000313" key="7">
    <source>
        <dbReference type="EMBL" id="RKP26687.1"/>
    </source>
</evidence>
<feature type="region of interest" description="Disordered" evidence="5">
    <location>
        <begin position="81"/>
        <end position="152"/>
    </location>
</feature>
<feature type="region of interest" description="Disordered" evidence="5">
    <location>
        <begin position="261"/>
        <end position="300"/>
    </location>
</feature>
<dbReference type="AlphaFoldDB" id="A0A4P9Z2D3"/>
<evidence type="ECO:0000256" key="3">
    <source>
        <dbReference type="ARBA" id="ARBA00022833"/>
    </source>
</evidence>
<feature type="compositionally biased region" description="Low complexity" evidence="5">
    <location>
        <begin position="195"/>
        <end position="227"/>
    </location>
</feature>
<reference evidence="8" key="1">
    <citation type="journal article" date="2018" name="Nat. Microbiol.">
        <title>Leveraging single-cell genomics to expand the fungal tree of life.</title>
        <authorList>
            <person name="Ahrendt S.R."/>
            <person name="Quandt C.A."/>
            <person name="Ciobanu D."/>
            <person name="Clum A."/>
            <person name="Salamov A."/>
            <person name="Andreopoulos B."/>
            <person name="Cheng J.F."/>
            <person name="Woyke T."/>
            <person name="Pelin A."/>
            <person name="Henrissat B."/>
            <person name="Reynolds N.K."/>
            <person name="Benny G.L."/>
            <person name="Smith M.E."/>
            <person name="James T.Y."/>
            <person name="Grigoriev I.V."/>
        </authorList>
    </citation>
    <scope>NUCLEOTIDE SEQUENCE [LARGE SCALE GENOMIC DNA]</scope>
    <source>
        <strain evidence="8">Benny S71-1</strain>
    </source>
</reference>
<evidence type="ECO:0000256" key="1">
    <source>
        <dbReference type="ARBA" id="ARBA00022723"/>
    </source>
</evidence>
<organism evidence="7 8">
    <name type="scientific">Syncephalis pseudoplumigaleata</name>
    <dbReference type="NCBI Taxonomy" id="1712513"/>
    <lineage>
        <taxon>Eukaryota</taxon>
        <taxon>Fungi</taxon>
        <taxon>Fungi incertae sedis</taxon>
        <taxon>Zoopagomycota</taxon>
        <taxon>Zoopagomycotina</taxon>
        <taxon>Zoopagomycetes</taxon>
        <taxon>Zoopagales</taxon>
        <taxon>Piptocephalidaceae</taxon>
        <taxon>Syncephalis</taxon>
    </lineage>
</organism>
<sequence length="525" mass="56139">MLTRSQRLRAQQVQSASPSTDATEQTDTTSSSAHAGADASIDDHNDSNSGHGEAEAEAEAEAAMEGTVRDKVWHAAVLTEEMADRAIDGPASRRKRFRGAASSPHEHDNDTTQQEGESSVQAMNGDDGGEDGDGGDAPVDSAPPAEETRNESVIDLTALDDAGDAANDENQTPVVVIYSSEEEDSDGDGNSNGPAAGAAAGARTRTSSSRQTGAAGHSATAHTTTHANQRDSHSELLSYQHELERQMLQDALNQLMMQTHVSGPQTRAQRQTAIGNSRGRAAPSEQQLHGSTLSSPTPFRRQPRIFNTIVPSVLPEEEVWHVRQWQALMEPVVLHELGLPWGAMGLRLFDQWFDESEEHSSTASVLPRRERSPLPPAREGYSRNILPEGEELAEQVVETTGAPASLASNATDGRAGVKGKQPIDASAEDGSGDGAAVPDMPAPAEEEVVEECIESDYVCARCEASLAIYAPDTADIDKIGSTCIYAAKCGHIYCHDCLRPLRSLKRCSACNASVNPRSFRRLYLA</sequence>
<feature type="region of interest" description="Disordered" evidence="5">
    <location>
        <begin position="181"/>
        <end position="234"/>
    </location>
</feature>
<accession>A0A4P9Z2D3</accession>
<dbReference type="InterPro" id="IPR017907">
    <property type="entry name" value="Znf_RING_CS"/>
</dbReference>
<protein>
    <recommendedName>
        <fullName evidence="6">RING-type domain-containing protein</fullName>
    </recommendedName>
</protein>
<feature type="region of interest" description="Disordered" evidence="5">
    <location>
        <begin position="358"/>
        <end position="384"/>
    </location>
</feature>